<keyword evidence="4" id="KW-1185">Reference proteome</keyword>
<keyword evidence="1" id="KW-1133">Transmembrane helix</keyword>
<protein>
    <submittedName>
        <fullName evidence="3">Uncharacterized protein</fullName>
    </submittedName>
</protein>
<dbReference type="AlphaFoldDB" id="A0A553P6U9"/>
<accession>A0A553P6U9</accession>
<keyword evidence="2" id="KW-0732">Signal</keyword>
<proteinExistence type="predicted"/>
<evidence type="ECO:0000313" key="3">
    <source>
        <dbReference type="EMBL" id="TRY73402.1"/>
    </source>
</evidence>
<feature type="chain" id="PRO_5021861661" evidence="2">
    <location>
        <begin position="20"/>
        <end position="175"/>
    </location>
</feature>
<evidence type="ECO:0000256" key="1">
    <source>
        <dbReference type="SAM" id="Phobius"/>
    </source>
</evidence>
<feature type="signal peptide" evidence="2">
    <location>
        <begin position="1"/>
        <end position="19"/>
    </location>
</feature>
<comment type="caution">
    <text evidence="3">The sequence shown here is derived from an EMBL/GenBank/DDBJ whole genome shotgun (WGS) entry which is preliminary data.</text>
</comment>
<name>A0A553P6U9_TIGCA</name>
<dbReference type="Proteomes" id="UP000318571">
    <property type="component" value="Chromosome 3"/>
</dbReference>
<feature type="transmembrane region" description="Helical" evidence="1">
    <location>
        <begin position="63"/>
        <end position="84"/>
    </location>
</feature>
<evidence type="ECO:0000313" key="4">
    <source>
        <dbReference type="Proteomes" id="UP000318571"/>
    </source>
</evidence>
<keyword evidence="1" id="KW-0472">Membrane</keyword>
<sequence length="175" mass="18119">MDRFIALASIGCLVSGVRGDEYAPVYQTGSEPVLQEAQDYYQPPASPVYYNRPQQDNFLDDGLGIIGLAGALGIGGLIGGFALIQQAAIAREQIRSQISADTAVANAINSLLPTQTAAITSLTTSQTTITNQATQLCATAAAVVAAIPTTIAEDDGDVETVINAVITAFMSNPCP</sequence>
<gene>
    <name evidence="3" type="ORF">TCAL_10377</name>
</gene>
<reference evidence="3 4" key="1">
    <citation type="journal article" date="2018" name="Nat. Ecol. Evol.">
        <title>Genomic signatures of mitonuclear coevolution across populations of Tigriopus californicus.</title>
        <authorList>
            <person name="Barreto F.S."/>
            <person name="Watson E.T."/>
            <person name="Lima T.G."/>
            <person name="Willett C.S."/>
            <person name="Edmands S."/>
            <person name="Li W."/>
            <person name="Burton R.S."/>
        </authorList>
    </citation>
    <scope>NUCLEOTIDE SEQUENCE [LARGE SCALE GENOMIC DNA]</scope>
    <source>
        <strain evidence="3 4">San Diego</strain>
    </source>
</reference>
<keyword evidence="1" id="KW-0812">Transmembrane</keyword>
<dbReference type="EMBL" id="VCGU01000007">
    <property type="protein sequence ID" value="TRY73402.1"/>
    <property type="molecule type" value="Genomic_DNA"/>
</dbReference>
<organism evidence="3 4">
    <name type="scientific">Tigriopus californicus</name>
    <name type="common">Marine copepod</name>
    <dbReference type="NCBI Taxonomy" id="6832"/>
    <lineage>
        <taxon>Eukaryota</taxon>
        <taxon>Metazoa</taxon>
        <taxon>Ecdysozoa</taxon>
        <taxon>Arthropoda</taxon>
        <taxon>Crustacea</taxon>
        <taxon>Multicrustacea</taxon>
        <taxon>Hexanauplia</taxon>
        <taxon>Copepoda</taxon>
        <taxon>Harpacticoida</taxon>
        <taxon>Harpacticidae</taxon>
        <taxon>Tigriopus</taxon>
    </lineage>
</organism>
<evidence type="ECO:0000256" key="2">
    <source>
        <dbReference type="SAM" id="SignalP"/>
    </source>
</evidence>